<dbReference type="InterPro" id="IPR056165">
    <property type="entry name" value="Beta-prop_ELP1_2nd"/>
</dbReference>
<evidence type="ECO:0000256" key="10">
    <source>
        <dbReference type="SAM" id="MobiDB-lite"/>
    </source>
</evidence>
<dbReference type="InterPro" id="IPR056167">
    <property type="entry name" value="A-sol_ELP1"/>
</dbReference>
<dbReference type="STRING" id="4577.A0A1D6EA75"/>
<dbReference type="Pfam" id="PF23925">
    <property type="entry name" value="A-sol_ELP1"/>
    <property type="match status" value="1"/>
</dbReference>
<protein>
    <recommendedName>
        <fullName evidence="8">Elongator complex protein 1</fullName>
    </recommendedName>
</protein>
<dbReference type="GO" id="GO:0033588">
    <property type="term" value="C:elongator holoenzyme complex"/>
    <property type="evidence" value="ECO:0007669"/>
    <property type="project" value="InterPro"/>
</dbReference>
<dbReference type="InterPro" id="IPR006849">
    <property type="entry name" value="Elp1"/>
</dbReference>
<dbReference type="InterPro" id="IPR056164">
    <property type="entry name" value="Beta-prop_ELP1_1st"/>
</dbReference>
<evidence type="ECO:0000256" key="7">
    <source>
        <dbReference type="ARBA" id="ARBA00022694"/>
    </source>
</evidence>
<dbReference type="InterPro" id="IPR011009">
    <property type="entry name" value="Kinase-like_dom_sf"/>
</dbReference>
<dbReference type="InterPro" id="IPR015943">
    <property type="entry name" value="WD40/YVTN_repeat-like_dom_sf"/>
</dbReference>
<feature type="domain" description="Protein kinase" evidence="11">
    <location>
        <begin position="465"/>
        <end position="733"/>
    </location>
</feature>
<feature type="region of interest" description="Disordered" evidence="10">
    <location>
        <begin position="1981"/>
        <end position="2008"/>
    </location>
</feature>
<evidence type="ECO:0000313" key="12">
    <source>
        <dbReference type="EMBL" id="ONM17296.1"/>
    </source>
</evidence>
<dbReference type="Gene3D" id="3.40.50.620">
    <property type="entry name" value="HUPs"/>
    <property type="match status" value="1"/>
</dbReference>
<dbReference type="PANTHER" id="PTHR12747">
    <property type="entry name" value="ELONGATOR COMPLEX PROTEIN 1"/>
    <property type="match status" value="1"/>
</dbReference>
<evidence type="ECO:0000256" key="2">
    <source>
        <dbReference type="ARBA" id="ARBA00004906"/>
    </source>
</evidence>
<keyword evidence="9" id="KW-0175">Coiled coil</keyword>
<dbReference type="GO" id="GO:0004842">
    <property type="term" value="F:ubiquitin-protein transferase activity"/>
    <property type="evidence" value="ECO:0007669"/>
    <property type="project" value="InterPro"/>
</dbReference>
<dbReference type="InterPro" id="IPR056166">
    <property type="entry name" value="TPR_ELP1"/>
</dbReference>
<dbReference type="PROSITE" id="PS50011">
    <property type="entry name" value="PROTEIN_KINASE_DOM"/>
    <property type="match status" value="1"/>
</dbReference>
<dbReference type="GO" id="GO:0016567">
    <property type="term" value="P:protein ubiquitination"/>
    <property type="evidence" value="ECO:0007669"/>
    <property type="project" value="UniProtKB-UniPathway"/>
</dbReference>
<evidence type="ECO:0000256" key="5">
    <source>
        <dbReference type="ARBA" id="ARBA00022490"/>
    </source>
</evidence>
<dbReference type="SUPFAM" id="SSF52402">
    <property type="entry name" value="Adenine nucleotide alpha hydrolases-like"/>
    <property type="match status" value="1"/>
</dbReference>
<dbReference type="IntAct" id="A0A1D6EA75">
    <property type="interactions" value="2"/>
</dbReference>
<sequence>MEILSPSPPPSHCPLLRCGGHWEQHHGETWVHVAVGRSPEKTLSLLRWALRRFGCSRIVLLHVHHPSPLIPTLLGKIPAVQATEEVVLSHRKSEKEEMNKILLTYLAFCHRAKVQARLLVTENGQIHDGILSLVDHHRITKLVMGSTPDNCFKLKYGKESLMASSAPAFCQIWFVWRGRHIWTREASAATDNATPVQYQYDVMTTKRIRFSSYTDNTGAILDEGYPAHEALTTVDLNQGVVSDCGQSNDYEAFGEHEEVLANVKQLMMEADRSRKEAFSELMKRKETESKAASAFAKNTRCLAPLPPSCFDSMPISLYSIDPKNRKTKDSDSAKKHEIEMREELEVVLVDTRKQHEDLIKNKERAVSVLDSSTRRSAILDAHAEKIKLQIDEFSAELEVIQSSIETLRQKKLKMQRLESKHIDLDKGCTYSHATLSNCASNAFGDDLYGFREFTVLDMQSATCKFSESFRMWSQGRGCVYKGEIMNRTVMIYKLHCHSIESVRQFQQEVYILSNVRHPHLVTLVGACPEALCLVYEYLPNGSLHDRLFSRRSSRHLPWRIRARIVAEISDALLFLHSCKPQTIVHGNLKLENILLDTECHCKIADFGISRLFTGDVKDYPSGGSEPPEGSFPYADPEYMRSKVLTPKSDVYCFGTVILQLLTGRQEPARRLAGEVRCAMACGKLSSILDPAAGHWPMEVAGRLAELGLRCSEDRSRDRPDLTAETEIMHDPQVCAADGVTYEGRAIRERMELETGQGTAPLNNLKLEHLSLTPNHALRGQMLQTHKVHMRNWELRDKMLHCKVYNSTWRVQEKKFAMPTTSSCSFPGCADYLAFVPLLQQLLQWSKTATQHSDMEEVVLDPGDRIVAMDYLMERESLLLGSSDGCLLLYNVEEKTTEVVGRLEGGVNTIASSPDGALLSVTTGLGQLLVITQDWEVLFETSLDPQDETIDNTDSTGGQSRSAISWRGDGKYFATLVAPESFSSPTKLNVWERESGKLHSSSDAKTFMGASLDWMPSGAKVATALDRRTEGKCPLIIFYEKNGLERSHFSIDEPGEVAIQALKWNCNSEILAALVSSGQHDVIKIWTCRNNHWYLKHELRYTKEEGVKFFWDPTKPMHLICWTLSGQVIIHKFAWTTAVSESSIALVIDGSHVLVTPLILGLMPPPMSLFHLAFPCAVNEVSFVTNNSKSHLAAYLSNGSLSVVELPAPDTWEEFEGNGISVDPCCSDFTLNNCMHLTWIDTRTLIGICCYSEHLSSTKIRSSEASNLVDKHDSLFFIHEIELKCSESSVPGSVCSSGWHARVSKKVQLESSVIGVSPNPAKRGSAFIQVSGGKIIEYCSSLNLLNMCPPAQFSGIGSDLCFPASCPWMTAVLCYENGMTEPLLFGLDESGKLYMGKRLLSNNCSSFTLYSSVYGATEPVMSHLLVTTKQDLLFIVDVNEVLLKDIEVTIDGLVSSPARGKQNKEYITVWEKGAKLVGVLHGDEAAVIMQTTRGNLECTYPRKLVLVSIVQALVQKRFKDAIGMVRRHRIDFNIIVDYCGLNAFMDSAADFVKQVNNLTHVTEFVCSMKNSNVSSKLYEAYISFPDQCAIPMADNESSPGLFLGNKVTSVLMAIRKALEEQIEESSSRELCILTTLARSEPPLLEQALNRIKLLRESELLGLDDAKRKLYPSAEESLKHLLWLTDTEAVFSAALGLYDLNLAAIVALNSQKDPKEFLPFLKSLECLPPAIMRYTIDLRLGRYESALRNIVSAGDAYHEDCMKLLNDNPQLFPLGLQLFNEPDKRNQILEAWGDHLSGEKCFEDAALTYQCCSSYQKSLRAYRACGDWRGVFTVAGLLELKREEIVQLAHELCDEFQALGKPGDAARVALEYCSDAERGVSYYIMAREWEEALRVAYMLSTHDLVEAVRDAASECAASLIAEYQEGLLKIGKYAARYLAVRQRRLSLAAKLRSEDRFMDVEDDSVSETSTSFSEMSAYTTRESSASVMSSNASKSRAARRQKKGGKIRAGSPGEEMALVEHLRGMALTGGAQNELKSLLVALIQLGKAETARRVQEAADSFEVSQRAAVKLAEDTVSSDRVEERAHTLERYVRMLRDRESGHGEAGGTWRINALSPPVTG</sequence>
<keyword evidence="6" id="KW-0808">Transferase</keyword>
<dbReference type="SMR" id="A0A1D6EA75"/>
<evidence type="ECO:0000256" key="9">
    <source>
        <dbReference type="SAM" id="Coils"/>
    </source>
</evidence>
<dbReference type="FunCoup" id="A0A1D6EA75">
    <property type="interactions" value="2921"/>
</dbReference>
<dbReference type="ExpressionAtlas" id="A0A1D6EA75">
    <property type="expression patterns" value="baseline and differential"/>
</dbReference>
<dbReference type="InterPro" id="IPR014729">
    <property type="entry name" value="Rossmann-like_a/b/a_fold"/>
</dbReference>
<dbReference type="Gene3D" id="1.10.510.10">
    <property type="entry name" value="Transferase(Phosphotransferase) domain 1"/>
    <property type="match status" value="1"/>
</dbReference>
<dbReference type="InterPro" id="IPR013083">
    <property type="entry name" value="Znf_RING/FYVE/PHD"/>
</dbReference>
<comment type="pathway">
    <text evidence="2">Protein modification; protein ubiquitination.</text>
</comment>
<dbReference type="GO" id="GO:0004672">
    <property type="term" value="F:protein kinase activity"/>
    <property type="evidence" value="ECO:0007669"/>
    <property type="project" value="InterPro"/>
</dbReference>
<dbReference type="InterPro" id="IPR001245">
    <property type="entry name" value="Ser-Thr/Tyr_kinase_cat_dom"/>
</dbReference>
<keyword evidence="7" id="KW-0819">tRNA processing</keyword>
<dbReference type="EMBL" id="CM007648">
    <property type="protein sequence ID" value="ONM17296.1"/>
    <property type="molecule type" value="Genomic_DNA"/>
</dbReference>
<accession>A0A1D6EA75</accession>
<comment type="similarity">
    <text evidence="4">Belongs to the ELP1/IKA1 family.</text>
</comment>
<dbReference type="Pfam" id="PF07714">
    <property type="entry name" value="PK_Tyr_Ser-Thr"/>
    <property type="match status" value="1"/>
</dbReference>
<evidence type="ECO:0000256" key="3">
    <source>
        <dbReference type="ARBA" id="ARBA00005043"/>
    </source>
</evidence>
<comment type="subcellular location">
    <subcellularLocation>
        <location evidence="1">Cytoplasm</location>
    </subcellularLocation>
</comment>
<evidence type="ECO:0000256" key="8">
    <source>
        <dbReference type="ARBA" id="ARBA00029535"/>
    </source>
</evidence>
<dbReference type="Pfam" id="PF23878">
    <property type="entry name" value="TPR_ELP1"/>
    <property type="match status" value="1"/>
</dbReference>
<dbReference type="InParanoid" id="A0A1D6EA75"/>
<dbReference type="PANTHER" id="PTHR12747:SF0">
    <property type="entry name" value="ELONGATOR COMPLEX PROTEIN 1"/>
    <property type="match status" value="1"/>
</dbReference>
<dbReference type="SUPFAM" id="SSF69322">
    <property type="entry name" value="Tricorn protease domain 2"/>
    <property type="match status" value="1"/>
</dbReference>
<keyword evidence="5" id="KW-0963">Cytoplasm</keyword>
<dbReference type="Gene3D" id="2.130.10.10">
    <property type="entry name" value="YVTN repeat-like/Quinoprotein amine dehydrogenase"/>
    <property type="match status" value="1"/>
</dbReference>
<reference evidence="12" key="1">
    <citation type="submission" date="2015-12" db="EMBL/GenBank/DDBJ databases">
        <title>Update maize B73 reference genome by single molecule sequencing technologies.</title>
        <authorList>
            <consortium name="Maize Genome Sequencing Project"/>
            <person name="Ware D."/>
        </authorList>
    </citation>
    <scope>NUCLEOTIDE SEQUENCE [LARGE SCALE GENOMIC DNA]</scope>
    <source>
        <tissue evidence="12">Seedling</tissue>
    </source>
</reference>
<feature type="region of interest" description="Disordered" evidence="10">
    <location>
        <begin position="2097"/>
        <end position="2118"/>
    </location>
</feature>
<dbReference type="Gene3D" id="3.30.200.20">
    <property type="entry name" value="Phosphorylase Kinase, domain 1"/>
    <property type="match status" value="1"/>
</dbReference>
<evidence type="ECO:0000259" key="11">
    <source>
        <dbReference type="PROSITE" id="PS50011"/>
    </source>
</evidence>
<dbReference type="GO" id="GO:0002098">
    <property type="term" value="P:tRNA wobble uridine modification"/>
    <property type="evidence" value="ECO:0007669"/>
    <property type="project" value="InterPro"/>
</dbReference>
<dbReference type="UniPathway" id="UPA00143"/>
<dbReference type="Pfam" id="PF04762">
    <property type="entry name" value="Beta-prop_ELP1_1st"/>
    <property type="match status" value="2"/>
</dbReference>
<proteinExistence type="inferred from homology"/>
<dbReference type="SUPFAM" id="SSF56112">
    <property type="entry name" value="Protein kinase-like (PK-like)"/>
    <property type="match status" value="1"/>
</dbReference>
<evidence type="ECO:0000256" key="1">
    <source>
        <dbReference type="ARBA" id="ARBA00004496"/>
    </source>
</evidence>
<dbReference type="Gene3D" id="3.30.40.10">
    <property type="entry name" value="Zinc/RING finger domain, C3HC4 (zinc finger)"/>
    <property type="match status" value="1"/>
</dbReference>
<feature type="coiled-coil region" evidence="9">
    <location>
        <begin position="390"/>
        <end position="420"/>
    </location>
</feature>
<dbReference type="CDD" id="cd01989">
    <property type="entry name" value="USP_STK_Ubox_N"/>
    <property type="match status" value="1"/>
</dbReference>
<dbReference type="InterPro" id="IPR000719">
    <property type="entry name" value="Prot_kinase_dom"/>
</dbReference>
<evidence type="ECO:0000256" key="6">
    <source>
        <dbReference type="ARBA" id="ARBA00022679"/>
    </source>
</evidence>
<dbReference type="GO" id="GO:0005524">
    <property type="term" value="F:ATP binding"/>
    <property type="evidence" value="ECO:0007669"/>
    <property type="project" value="InterPro"/>
</dbReference>
<dbReference type="SMART" id="SM00504">
    <property type="entry name" value="Ubox"/>
    <property type="match status" value="1"/>
</dbReference>
<dbReference type="Pfam" id="PF23936">
    <property type="entry name" value="HB_ELP1"/>
    <property type="match status" value="1"/>
</dbReference>
<comment type="pathway">
    <text evidence="3">tRNA modification; 5-methoxycarbonylmethyl-2-thiouridine-tRNA biosynthesis.</text>
</comment>
<organism evidence="12">
    <name type="scientific">Zea mays</name>
    <name type="common">Maize</name>
    <dbReference type="NCBI Taxonomy" id="4577"/>
    <lineage>
        <taxon>Eukaryota</taxon>
        <taxon>Viridiplantae</taxon>
        <taxon>Streptophyta</taxon>
        <taxon>Embryophyta</taxon>
        <taxon>Tracheophyta</taxon>
        <taxon>Spermatophyta</taxon>
        <taxon>Magnoliopsida</taxon>
        <taxon>Liliopsida</taxon>
        <taxon>Poales</taxon>
        <taxon>Poaceae</taxon>
        <taxon>PACMAD clade</taxon>
        <taxon>Panicoideae</taxon>
        <taxon>Andropogonodae</taxon>
        <taxon>Andropogoneae</taxon>
        <taxon>Tripsacinae</taxon>
        <taxon>Zea</taxon>
    </lineage>
</organism>
<dbReference type="SUPFAM" id="SSF57850">
    <property type="entry name" value="RING/U-box"/>
    <property type="match status" value="1"/>
</dbReference>
<feature type="compositionally biased region" description="Basic residues" evidence="10">
    <location>
        <begin position="1994"/>
        <end position="2004"/>
    </location>
</feature>
<dbReference type="Pfam" id="PF23797">
    <property type="entry name" value="Beta-prop_ELP1_2nd"/>
    <property type="match status" value="1"/>
</dbReference>
<dbReference type="InterPro" id="IPR003613">
    <property type="entry name" value="Ubox_domain"/>
</dbReference>
<evidence type="ECO:0000256" key="4">
    <source>
        <dbReference type="ARBA" id="ARBA00006086"/>
    </source>
</evidence>
<dbReference type="InterPro" id="IPR056169">
    <property type="entry name" value="HB_ELP1"/>
</dbReference>
<name>A0A1D6EA75_MAIZE</name>
<gene>
    <name evidence="12" type="ORF">ZEAMMB73_Zm00001d003621</name>
</gene>
<dbReference type="GO" id="GO:0005737">
    <property type="term" value="C:cytoplasm"/>
    <property type="evidence" value="ECO:0007669"/>
    <property type="project" value="UniProtKB-SubCell"/>
</dbReference>
<feature type="compositionally biased region" description="Low complexity" evidence="10">
    <location>
        <begin position="1981"/>
        <end position="1993"/>
    </location>
</feature>
<dbReference type="UniPathway" id="UPA00988"/>